<feature type="region of interest" description="Disordered" evidence="1">
    <location>
        <begin position="50"/>
        <end position="79"/>
    </location>
</feature>
<sequence length="190" mass="21323">MEPNLSEYVNEITDDKIKTPSYVDIVKTRTSKRLTNRICQDVKNKNVEASLGSNSDSDITRTETSLVASDDVSPSKTENKLNEDWQAVGPRRKNVRNKIGKLESEVRNGLGKANLGLSKNRVSPYPESSKYKKKHSIIIGTGDSVSSNLLGAKKAWFHLGKVAMGTSEEDVQCFWKKNLLLWIWKGCKQH</sequence>
<reference evidence="2" key="1">
    <citation type="submission" date="2015-11" db="EMBL/GenBank/DDBJ databases">
        <title>De novo transcriptome assembly of four potential Pierce s Disease insect vectors from Arizona vineyards.</title>
        <authorList>
            <person name="Tassone E.E."/>
        </authorList>
    </citation>
    <scope>NUCLEOTIDE SEQUENCE</scope>
</reference>
<evidence type="ECO:0000313" key="2">
    <source>
        <dbReference type="EMBL" id="JAS93326.1"/>
    </source>
</evidence>
<evidence type="ECO:0000256" key="1">
    <source>
        <dbReference type="SAM" id="MobiDB-lite"/>
    </source>
</evidence>
<dbReference type="EMBL" id="GECU01014380">
    <property type="protein sequence ID" value="JAS93326.1"/>
    <property type="molecule type" value="Transcribed_RNA"/>
</dbReference>
<proteinExistence type="predicted"/>
<feature type="compositionally biased region" description="Polar residues" evidence="1">
    <location>
        <begin position="51"/>
        <end position="76"/>
    </location>
</feature>
<name>A0A1B6J2D8_9HEMI</name>
<gene>
    <name evidence="2" type="ORF">g.8286</name>
</gene>
<organism evidence="2">
    <name type="scientific">Homalodisca liturata</name>
    <dbReference type="NCBI Taxonomy" id="320908"/>
    <lineage>
        <taxon>Eukaryota</taxon>
        <taxon>Metazoa</taxon>
        <taxon>Ecdysozoa</taxon>
        <taxon>Arthropoda</taxon>
        <taxon>Hexapoda</taxon>
        <taxon>Insecta</taxon>
        <taxon>Pterygota</taxon>
        <taxon>Neoptera</taxon>
        <taxon>Paraneoptera</taxon>
        <taxon>Hemiptera</taxon>
        <taxon>Auchenorrhyncha</taxon>
        <taxon>Membracoidea</taxon>
        <taxon>Cicadellidae</taxon>
        <taxon>Cicadellinae</taxon>
        <taxon>Proconiini</taxon>
        <taxon>Homalodisca</taxon>
    </lineage>
</organism>
<protein>
    <submittedName>
        <fullName evidence="2">Uncharacterized protein</fullName>
    </submittedName>
</protein>
<accession>A0A1B6J2D8</accession>
<dbReference type="AlphaFoldDB" id="A0A1B6J2D8"/>